<protein>
    <submittedName>
        <fullName evidence="2">Uncharacterized protein</fullName>
    </submittedName>
</protein>
<organism evidence="2 3">
    <name type="scientific">Fictibacillus barbaricus</name>
    <dbReference type="NCBI Taxonomy" id="182136"/>
    <lineage>
        <taxon>Bacteria</taxon>
        <taxon>Bacillati</taxon>
        <taxon>Bacillota</taxon>
        <taxon>Bacilli</taxon>
        <taxon>Bacillales</taxon>
        <taxon>Fictibacillaceae</taxon>
        <taxon>Fictibacillus</taxon>
    </lineage>
</organism>
<gene>
    <name evidence="2" type="ORF">JYA64_07130</name>
</gene>
<feature type="transmembrane region" description="Helical" evidence="1">
    <location>
        <begin position="74"/>
        <end position="91"/>
    </location>
</feature>
<comment type="caution">
    <text evidence="2">The sequence shown here is derived from an EMBL/GenBank/DDBJ whole genome shotgun (WGS) entry which is preliminary data.</text>
</comment>
<dbReference type="RefSeq" id="WP_188403304.1">
    <property type="nucleotide sequence ID" value="NZ_BMCE01000002.1"/>
</dbReference>
<name>A0ABS2ZEC2_9BACL</name>
<evidence type="ECO:0000313" key="3">
    <source>
        <dbReference type="Proteomes" id="UP001319060"/>
    </source>
</evidence>
<proteinExistence type="predicted"/>
<keyword evidence="3" id="KW-1185">Reference proteome</keyword>
<evidence type="ECO:0000313" key="2">
    <source>
        <dbReference type="EMBL" id="MBN3545060.1"/>
    </source>
</evidence>
<keyword evidence="1" id="KW-1133">Transmembrane helix</keyword>
<reference evidence="2 3" key="1">
    <citation type="submission" date="2021-01" db="EMBL/GenBank/DDBJ databases">
        <title>Genome Sequencing of Type Strains.</title>
        <authorList>
            <person name="Lemaire J.F."/>
            <person name="Inderbitzin P."/>
            <person name="Collins S.B."/>
            <person name="Wespe N."/>
            <person name="Knight-Connoni V."/>
        </authorList>
    </citation>
    <scope>NUCLEOTIDE SEQUENCE [LARGE SCALE GENOMIC DNA]</scope>
    <source>
        <strain evidence="2 3">DSM 14730</strain>
    </source>
</reference>
<keyword evidence="1" id="KW-0472">Membrane</keyword>
<dbReference type="EMBL" id="JAFHKS010000042">
    <property type="protein sequence ID" value="MBN3545060.1"/>
    <property type="molecule type" value="Genomic_DNA"/>
</dbReference>
<feature type="transmembrane region" description="Helical" evidence="1">
    <location>
        <begin position="137"/>
        <end position="162"/>
    </location>
</feature>
<keyword evidence="1" id="KW-0812">Transmembrane</keyword>
<feature type="transmembrane region" description="Helical" evidence="1">
    <location>
        <begin position="112"/>
        <end position="131"/>
    </location>
</feature>
<accession>A0ABS2ZEC2</accession>
<evidence type="ECO:0000256" key="1">
    <source>
        <dbReference type="SAM" id="Phobius"/>
    </source>
</evidence>
<sequence>MKDVSTQCVVHTLGVGVAVLLNIWSDKLTKPIKGKSAEVLSEEMAQNLGSVFGGIIKEAFDQPHVLRKMSFDPFWNLAFPCLLLFVSLFILGFICKDLLRSIPFKNDSGLDLVLKIILSISLVFSTVLVLIKCGQLLFLNVVVTVVTLIFFSVLTLCISSLFSKNRVNAD</sequence>
<dbReference type="Proteomes" id="UP001319060">
    <property type="component" value="Unassembled WGS sequence"/>
</dbReference>